<evidence type="ECO:0000256" key="3">
    <source>
        <dbReference type="SAM" id="Phobius"/>
    </source>
</evidence>
<feature type="coiled-coil region" evidence="1">
    <location>
        <begin position="288"/>
        <end position="322"/>
    </location>
</feature>
<organism evidence="4 5">
    <name type="scientific">Candidatus Magasanikbacteria bacterium CG10_big_fil_rev_8_21_14_0_10_47_10</name>
    <dbReference type="NCBI Taxonomy" id="1974652"/>
    <lineage>
        <taxon>Bacteria</taxon>
        <taxon>Candidatus Magasanikiibacteriota</taxon>
    </lineage>
</organism>
<evidence type="ECO:0000256" key="1">
    <source>
        <dbReference type="SAM" id="Coils"/>
    </source>
</evidence>
<reference evidence="5" key="1">
    <citation type="submission" date="2017-09" db="EMBL/GenBank/DDBJ databases">
        <title>Depth-based differentiation of microbial function through sediment-hosted aquifers and enrichment of novel symbionts in the deep terrestrial subsurface.</title>
        <authorList>
            <person name="Probst A.J."/>
            <person name="Ladd B."/>
            <person name="Jarett J.K."/>
            <person name="Geller-Mcgrath D.E."/>
            <person name="Sieber C.M.K."/>
            <person name="Emerson J.B."/>
            <person name="Anantharaman K."/>
            <person name="Thomas B.C."/>
            <person name="Malmstrom R."/>
            <person name="Stieglmeier M."/>
            <person name="Klingl A."/>
            <person name="Woyke T."/>
            <person name="Ryan C.M."/>
            <person name="Banfield J.F."/>
        </authorList>
    </citation>
    <scope>NUCLEOTIDE SEQUENCE [LARGE SCALE GENOMIC DNA]</scope>
</reference>
<feature type="region of interest" description="Disordered" evidence="2">
    <location>
        <begin position="59"/>
        <end position="288"/>
    </location>
</feature>
<feature type="compositionally biased region" description="Low complexity" evidence="2">
    <location>
        <begin position="246"/>
        <end position="257"/>
    </location>
</feature>
<proteinExistence type="predicted"/>
<accession>A0A2H0TQM9</accession>
<name>A0A2H0TQM9_9BACT</name>
<gene>
    <name evidence="4" type="ORF">COU35_02620</name>
</gene>
<feature type="compositionally biased region" description="Basic and acidic residues" evidence="2">
    <location>
        <begin position="177"/>
        <end position="207"/>
    </location>
</feature>
<keyword evidence="3" id="KW-1133">Transmembrane helix</keyword>
<evidence type="ECO:0000256" key="2">
    <source>
        <dbReference type="SAM" id="MobiDB-lite"/>
    </source>
</evidence>
<protein>
    <submittedName>
        <fullName evidence="4">Uncharacterized protein</fullName>
    </submittedName>
</protein>
<keyword evidence="1" id="KW-0175">Coiled coil</keyword>
<evidence type="ECO:0000313" key="4">
    <source>
        <dbReference type="EMBL" id="PIR74451.1"/>
    </source>
</evidence>
<keyword evidence="3" id="KW-0472">Membrane</keyword>
<feature type="compositionally biased region" description="Acidic residues" evidence="2">
    <location>
        <begin position="64"/>
        <end position="77"/>
    </location>
</feature>
<sequence length="443" mass="47284">MAEPDADISLQSGNANAQFASLIDEALTEVLGEVVDPASLAAASKKVAAMIGETLKEEAVEQAAADEENGIADDSAEETGPSQDYDESVRPRKRKKQKNAGAGTPIIIDPNQAIDEFGQPPVPAGEEPDEEQNIEDVAQPDQTSPSTPPAPGSQEPTFGKEDVTPATPGVADAGEDQLEKSKPEGKKEPGGQEEPADHGGESEKKTEAPSGAPEEENRPPGQGPAAFDQVQGQEPVRPLAGSDEAPSSPGQPQPEGEPTGGDAGEEEEETSTDQTTERGAATQSFNRVIRHRKRINEIDTNIKRLSEEKKRLAKESKKNDSKITPLLLKDKVLIGRIRALQLAVSAVVLLAIIAFATIIFAIIPVAQGLLAWIPSLVARIAKAKLEQKQLKEALEPLLKARKDLAKRTKEINNQLGALSAERTRLINQGLLERTKKGTQPEQT</sequence>
<feature type="transmembrane region" description="Helical" evidence="3">
    <location>
        <begin position="339"/>
        <end position="363"/>
    </location>
</feature>
<dbReference type="AlphaFoldDB" id="A0A2H0TQM9"/>
<evidence type="ECO:0000313" key="5">
    <source>
        <dbReference type="Proteomes" id="UP000230154"/>
    </source>
</evidence>
<comment type="caution">
    <text evidence="4">The sequence shown here is derived from an EMBL/GenBank/DDBJ whole genome shotgun (WGS) entry which is preliminary data.</text>
</comment>
<keyword evidence="3" id="KW-0812">Transmembrane</keyword>
<dbReference type="Proteomes" id="UP000230154">
    <property type="component" value="Unassembled WGS sequence"/>
</dbReference>
<dbReference type="EMBL" id="PFCB01000021">
    <property type="protein sequence ID" value="PIR74451.1"/>
    <property type="molecule type" value="Genomic_DNA"/>
</dbReference>